<feature type="domain" description="Pterin-binding" evidence="1">
    <location>
        <begin position="1"/>
        <end position="99"/>
    </location>
</feature>
<dbReference type="GO" id="GO:0005829">
    <property type="term" value="C:cytosol"/>
    <property type="evidence" value="ECO:0007669"/>
    <property type="project" value="TreeGrafter"/>
</dbReference>
<protein>
    <submittedName>
        <fullName evidence="2">Dihydropteroate synthase</fullName>
        <ecNumber evidence="2">2.5.1.15</ecNumber>
    </submittedName>
</protein>
<dbReference type="InterPro" id="IPR045031">
    <property type="entry name" value="DHP_synth-like"/>
</dbReference>
<dbReference type="Pfam" id="PF00809">
    <property type="entry name" value="Pterin_bind"/>
    <property type="match status" value="1"/>
</dbReference>
<gene>
    <name evidence="2" type="ORF">LEA_07438</name>
</gene>
<dbReference type="EMBL" id="AJWY01004902">
    <property type="protein sequence ID" value="EKC71097.1"/>
    <property type="molecule type" value="Genomic_DNA"/>
</dbReference>
<proteinExistence type="predicted"/>
<dbReference type="PROSITE" id="PS50972">
    <property type="entry name" value="PTERIN_BINDING"/>
    <property type="match status" value="1"/>
</dbReference>
<dbReference type="Gene3D" id="3.20.20.20">
    <property type="entry name" value="Dihydropteroate synthase-like"/>
    <property type="match status" value="1"/>
</dbReference>
<dbReference type="InterPro" id="IPR000489">
    <property type="entry name" value="Pterin-binding_dom"/>
</dbReference>
<dbReference type="EC" id="2.5.1.15" evidence="2"/>
<keyword evidence="2" id="KW-0808">Transferase</keyword>
<organism evidence="2">
    <name type="scientific">human gut metagenome</name>
    <dbReference type="NCBI Taxonomy" id="408170"/>
    <lineage>
        <taxon>unclassified sequences</taxon>
        <taxon>metagenomes</taxon>
        <taxon>organismal metagenomes</taxon>
    </lineage>
</organism>
<dbReference type="InterPro" id="IPR011005">
    <property type="entry name" value="Dihydropteroate_synth-like_sf"/>
</dbReference>
<sequence>DVARMCVEEYGVAIINDIAAGEMDPQMFGMIARLGVPYIIMHMQGTPQNMQMNPHYDNLLKEVFLYFSEKVQKLRDLGVKDIILTLVSVSEKQWNIITS</sequence>
<accession>K1TD34</accession>
<dbReference type="AlphaFoldDB" id="K1TD34"/>
<name>K1TD34_9ZZZZ</name>
<dbReference type="GO" id="GO:0004156">
    <property type="term" value="F:dihydropteroate synthase activity"/>
    <property type="evidence" value="ECO:0007669"/>
    <property type="project" value="UniProtKB-EC"/>
</dbReference>
<feature type="non-terminal residue" evidence="2">
    <location>
        <position position="1"/>
    </location>
</feature>
<dbReference type="GO" id="GO:0046654">
    <property type="term" value="P:tetrahydrofolate biosynthetic process"/>
    <property type="evidence" value="ECO:0007669"/>
    <property type="project" value="TreeGrafter"/>
</dbReference>
<evidence type="ECO:0000313" key="2">
    <source>
        <dbReference type="EMBL" id="EKC71097.1"/>
    </source>
</evidence>
<dbReference type="PANTHER" id="PTHR20941">
    <property type="entry name" value="FOLATE SYNTHESIS PROTEINS"/>
    <property type="match status" value="1"/>
</dbReference>
<evidence type="ECO:0000259" key="1">
    <source>
        <dbReference type="PROSITE" id="PS50972"/>
    </source>
</evidence>
<comment type="caution">
    <text evidence="2">The sequence shown here is derived from an EMBL/GenBank/DDBJ whole genome shotgun (WGS) entry which is preliminary data.</text>
</comment>
<dbReference type="PANTHER" id="PTHR20941:SF1">
    <property type="entry name" value="FOLIC ACID SYNTHESIS PROTEIN FOL1"/>
    <property type="match status" value="1"/>
</dbReference>
<dbReference type="SUPFAM" id="SSF51717">
    <property type="entry name" value="Dihydropteroate synthetase-like"/>
    <property type="match status" value="1"/>
</dbReference>
<reference evidence="2" key="1">
    <citation type="journal article" date="2013" name="Environ. Microbiol.">
        <title>Microbiota from the distal guts of lean and obese adolescents exhibit partial functional redundancy besides clear differences in community structure.</title>
        <authorList>
            <person name="Ferrer M."/>
            <person name="Ruiz A."/>
            <person name="Lanza F."/>
            <person name="Haange S.B."/>
            <person name="Oberbach A."/>
            <person name="Till H."/>
            <person name="Bargiela R."/>
            <person name="Campoy C."/>
            <person name="Segura M.T."/>
            <person name="Richter M."/>
            <person name="von Bergen M."/>
            <person name="Seifert J."/>
            <person name="Suarez A."/>
        </authorList>
    </citation>
    <scope>NUCLEOTIDE SEQUENCE</scope>
</reference>